<dbReference type="PANTHER" id="PTHR11757:SF19">
    <property type="entry name" value="PROLYL ENDOPEPTIDASE-LIKE"/>
    <property type="match status" value="1"/>
</dbReference>
<keyword evidence="4" id="KW-0732">Signal</keyword>
<dbReference type="Pfam" id="PF00326">
    <property type="entry name" value="Peptidase_S9"/>
    <property type="match status" value="1"/>
</dbReference>
<comment type="function">
    <text evidence="8">Cleaves peptide bonds on the C-terminal side of prolyl residues within peptides that are up to approximately 30 amino acids long. Has an absolute requirement for an X-Pro bond in the trans configuration immediately preceding the Pro-Y scissible bond.</text>
</comment>
<dbReference type="OrthoDB" id="9801421at2"/>
<dbReference type="PANTHER" id="PTHR11757">
    <property type="entry name" value="PROTEASE FAMILY S9A OLIGOPEPTIDASE"/>
    <property type="match status" value="1"/>
</dbReference>
<keyword evidence="6 12" id="KW-0378">Hydrolase</keyword>
<evidence type="ECO:0000256" key="5">
    <source>
        <dbReference type="ARBA" id="ARBA00022764"/>
    </source>
</evidence>
<evidence type="ECO:0000313" key="13">
    <source>
        <dbReference type="Proteomes" id="UP000249248"/>
    </source>
</evidence>
<keyword evidence="13" id="KW-1185">Reference proteome</keyword>
<keyword evidence="5" id="KW-0574">Periplasm</keyword>
<dbReference type="Proteomes" id="UP000249248">
    <property type="component" value="Unassembled WGS sequence"/>
</dbReference>
<name>A0A2W1N2S1_9FLAO</name>
<keyword evidence="3" id="KW-0645">Protease</keyword>
<dbReference type="PROSITE" id="PS00708">
    <property type="entry name" value="PRO_ENDOPEP_SER"/>
    <property type="match status" value="1"/>
</dbReference>
<dbReference type="FunFam" id="3.40.50.1820:FF:000005">
    <property type="entry name" value="Prolyl endopeptidase"/>
    <property type="match status" value="1"/>
</dbReference>
<evidence type="ECO:0000256" key="2">
    <source>
        <dbReference type="ARBA" id="ARBA00005228"/>
    </source>
</evidence>
<dbReference type="InterPro" id="IPR029058">
    <property type="entry name" value="AB_hydrolase_fold"/>
</dbReference>
<comment type="caution">
    <text evidence="12">The sequence shown here is derived from an EMBL/GenBank/DDBJ whole genome shotgun (WGS) entry which is preliminary data.</text>
</comment>
<proteinExistence type="inferred from homology"/>
<reference evidence="12 13" key="1">
    <citation type="submission" date="2018-06" db="EMBL/GenBank/DDBJ databases">
        <title>The draft genome sequence of Crocinitomix sp. SM1701.</title>
        <authorList>
            <person name="Zhang X."/>
        </authorList>
    </citation>
    <scope>NUCLEOTIDE SEQUENCE [LARGE SCALE GENOMIC DNA]</scope>
    <source>
        <strain evidence="12 13">SM1701</strain>
    </source>
</reference>
<organism evidence="12 13">
    <name type="scientific">Putridiphycobacter roseus</name>
    <dbReference type="NCBI Taxonomy" id="2219161"/>
    <lineage>
        <taxon>Bacteria</taxon>
        <taxon>Pseudomonadati</taxon>
        <taxon>Bacteroidota</taxon>
        <taxon>Flavobacteriia</taxon>
        <taxon>Flavobacteriales</taxon>
        <taxon>Crocinitomicaceae</taxon>
        <taxon>Putridiphycobacter</taxon>
    </lineage>
</organism>
<dbReference type="InterPro" id="IPR023302">
    <property type="entry name" value="Pept_S9A_N"/>
</dbReference>
<sequence length="681" mass="79048">MQEPKAKKINHEFVEHGFKRNDPYYWLRNKKDKEVIDYLEEENNFTQAALKHTEKFQAALFAEMKGRIKEDDASVPYFKNDYWYYTRYKEGSEYAIYARKFKDLSAEEEILLDENELAADQDYYEIVSFAISADNKLLAYTEDVSGRRQYQIKIKDLKTGKNLPDMIKNASSDIAWHKNNKQFFYTLNDKKTLRAFQIKCHHINTPTSNDEIIFTEKDEAYTTGVSKEKNDRFIFIGSWSTLTTEYQYLDFENEEDGFQMFHPRTLKLEYYPEPSRDGFYIKHNFQAKNFTLSFCPFNQVNIESWVSIQAHDPNVLLEDFEVFKNHLVVQEKTNGLNQLKVYNLNNKASKIIPPKEETFTMYMDENPLMDTDKLRIKYNSLTTPNSVIEIDMNDFSEKVLKTQEVVGGYNSEDYQSERIWALGDDGTKVPVSLVYKKDKFKKEGTNPVLLYGYGSYGATIDPYFSTVRLSLLNRGFVFAIAHIRGSEYLGTSWYEEGKFLKKKNTFTDFIAAAEALIYHNYAHKEKVYAMGGSAGGLLMGAVANLRPNLWAGIISNVPFVDVVTTMMDETIPLTTGEFEEWGNPKEADYFYYMLSYSPYDNIAKQCYPPMLITSGLHDSQVQYWEPTKYVAKLRDYKVDSNLALLHTNMEAGHGGVSGRFEALKEVAMEYAFILDLEKMTE</sequence>
<evidence type="ECO:0000259" key="10">
    <source>
        <dbReference type="Pfam" id="PF00326"/>
    </source>
</evidence>
<comment type="similarity">
    <text evidence="2">Belongs to the peptidase S9A family.</text>
</comment>
<keyword evidence="7" id="KW-0720">Serine protease</keyword>
<dbReference type="InterPro" id="IPR002471">
    <property type="entry name" value="Pept_S9_AS"/>
</dbReference>
<dbReference type="GO" id="GO:0004252">
    <property type="term" value="F:serine-type endopeptidase activity"/>
    <property type="evidence" value="ECO:0007669"/>
    <property type="project" value="InterPro"/>
</dbReference>
<evidence type="ECO:0000256" key="1">
    <source>
        <dbReference type="ARBA" id="ARBA00004418"/>
    </source>
</evidence>
<dbReference type="AlphaFoldDB" id="A0A2W1N2S1"/>
<protein>
    <recommendedName>
        <fullName evidence="9">Proline-specific endopeptidase</fullName>
    </recommendedName>
</protein>
<evidence type="ECO:0000259" key="11">
    <source>
        <dbReference type="Pfam" id="PF02897"/>
    </source>
</evidence>
<dbReference type="InterPro" id="IPR002470">
    <property type="entry name" value="Peptidase_S9A"/>
</dbReference>
<gene>
    <name evidence="12" type="ORF">DNU06_01895</name>
</gene>
<evidence type="ECO:0000256" key="4">
    <source>
        <dbReference type="ARBA" id="ARBA00022729"/>
    </source>
</evidence>
<dbReference type="GO" id="GO:0042597">
    <property type="term" value="C:periplasmic space"/>
    <property type="evidence" value="ECO:0007669"/>
    <property type="project" value="UniProtKB-SubCell"/>
</dbReference>
<accession>A0A2W1N2S1</accession>
<dbReference type="InterPro" id="IPR051543">
    <property type="entry name" value="Serine_Peptidase_S9A"/>
</dbReference>
<dbReference type="PRINTS" id="PR00862">
    <property type="entry name" value="PROLIGOPTASE"/>
</dbReference>
<dbReference type="RefSeq" id="WP_111061508.1">
    <property type="nucleotide sequence ID" value="NZ_JBHUCU010000007.1"/>
</dbReference>
<feature type="domain" description="Peptidase S9 prolyl oligopeptidase catalytic" evidence="10">
    <location>
        <begin position="463"/>
        <end position="675"/>
    </location>
</feature>
<dbReference type="SUPFAM" id="SSF50993">
    <property type="entry name" value="Peptidase/esterase 'gauge' domain"/>
    <property type="match status" value="1"/>
</dbReference>
<evidence type="ECO:0000256" key="9">
    <source>
        <dbReference type="ARBA" id="ARBA00081187"/>
    </source>
</evidence>
<evidence type="ECO:0000256" key="8">
    <source>
        <dbReference type="ARBA" id="ARBA00060121"/>
    </source>
</evidence>
<evidence type="ECO:0000256" key="7">
    <source>
        <dbReference type="ARBA" id="ARBA00022825"/>
    </source>
</evidence>
<comment type="subcellular location">
    <subcellularLocation>
        <location evidence="1">Periplasm</location>
    </subcellularLocation>
</comment>
<dbReference type="InterPro" id="IPR001375">
    <property type="entry name" value="Peptidase_S9_cat"/>
</dbReference>
<evidence type="ECO:0000313" key="12">
    <source>
        <dbReference type="EMBL" id="PZE18607.1"/>
    </source>
</evidence>
<dbReference type="SUPFAM" id="SSF53474">
    <property type="entry name" value="alpha/beta-Hydrolases"/>
    <property type="match status" value="1"/>
</dbReference>
<dbReference type="Gene3D" id="2.130.10.120">
    <property type="entry name" value="Prolyl oligopeptidase, N-terminal domain"/>
    <property type="match status" value="1"/>
</dbReference>
<evidence type="ECO:0000256" key="6">
    <source>
        <dbReference type="ARBA" id="ARBA00022801"/>
    </source>
</evidence>
<evidence type="ECO:0000256" key="3">
    <source>
        <dbReference type="ARBA" id="ARBA00022670"/>
    </source>
</evidence>
<dbReference type="EMBL" id="QKSB01000001">
    <property type="protein sequence ID" value="PZE18607.1"/>
    <property type="molecule type" value="Genomic_DNA"/>
</dbReference>
<dbReference type="GO" id="GO:0006508">
    <property type="term" value="P:proteolysis"/>
    <property type="evidence" value="ECO:0007669"/>
    <property type="project" value="UniProtKB-KW"/>
</dbReference>
<dbReference type="Pfam" id="PF02897">
    <property type="entry name" value="Peptidase_S9_N"/>
    <property type="match status" value="1"/>
</dbReference>
<feature type="domain" description="Peptidase S9A N-terminal" evidence="11">
    <location>
        <begin position="4"/>
        <end position="402"/>
    </location>
</feature>
<dbReference type="Gene3D" id="3.40.50.1820">
    <property type="entry name" value="alpha/beta hydrolase"/>
    <property type="match status" value="1"/>
</dbReference>